<comment type="caution">
    <text evidence="1">The sequence shown here is derived from an EMBL/GenBank/DDBJ whole genome shotgun (WGS) entry which is preliminary data.</text>
</comment>
<protein>
    <submittedName>
        <fullName evidence="1">Uncharacterized protein</fullName>
    </submittedName>
</protein>
<proteinExistence type="predicted"/>
<name>A0A9W9TFQ8_PENCI</name>
<dbReference type="Proteomes" id="UP001147733">
    <property type="component" value="Unassembled WGS sequence"/>
</dbReference>
<accession>A0A9W9TFQ8</accession>
<dbReference type="RefSeq" id="XP_056496100.1">
    <property type="nucleotide sequence ID" value="XM_056648969.1"/>
</dbReference>
<dbReference type="GeneID" id="81388136"/>
<reference evidence="1" key="2">
    <citation type="journal article" date="2023" name="IMA Fungus">
        <title>Comparative genomic study of the Penicillium genus elucidates a diverse pangenome and 15 lateral gene transfer events.</title>
        <authorList>
            <person name="Petersen C."/>
            <person name="Sorensen T."/>
            <person name="Nielsen M.R."/>
            <person name="Sondergaard T.E."/>
            <person name="Sorensen J.L."/>
            <person name="Fitzpatrick D.A."/>
            <person name="Frisvad J.C."/>
            <person name="Nielsen K.L."/>
        </authorList>
    </citation>
    <scope>NUCLEOTIDE SEQUENCE</scope>
    <source>
        <strain evidence="1">IBT 23319</strain>
    </source>
</reference>
<evidence type="ECO:0000313" key="2">
    <source>
        <dbReference type="Proteomes" id="UP001147733"/>
    </source>
</evidence>
<organism evidence="1 2">
    <name type="scientific">Penicillium citrinum</name>
    <dbReference type="NCBI Taxonomy" id="5077"/>
    <lineage>
        <taxon>Eukaryota</taxon>
        <taxon>Fungi</taxon>
        <taxon>Dikarya</taxon>
        <taxon>Ascomycota</taxon>
        <taxon>Pezizomycotina</taxon>
        <taxon>Eurotiomycetes</taxon>
        <taxon>Eurotiomycetidae</taxon>
        <taxon>Eurotiales</taxon>
        <taxon>Aspergillaceae</taxon>
        <taxon>Penicillium</taxon>
    </lineage>
</organism>
<gene>
    <name evidence="1" type="ORF">N7469_010064</name>
</gene>
<dbReference type="AlphaFoldDB" id="A0A9W9TFQ8"/>
<sequence>MSFLVKAPAFPKANVRPTRQAIYCIALPVCNPWEIQLKIKQYLPQGHSVSEQLDSLRLVSDDSHESVWDKSQVYGNYVFNLTSTFTQHEDIATSVGAPPVQN</sequence>
<keyword evidence="2" id="KW-1185">Reference proteome</keyword>
<reference evidence="1" key="1">
    <citation type="submission" date="2022-11" db="EMBL/GenBank/DDBJ databases">
        <authorList>
            <person name="Petersen C."/>
        </authorList>
    </citation>
    <scope>NUCLEOTIDE SEQUENCE</scope>
    <source>
        <strain evidence="1">IBT 23319</strain>
    </source>
</reference>
<evidence type="ECO:0000313" key="1">
    <source>
        <dbReference type="EMBL" id="KAJ5221177.1"/>
    </source>
</evidence>
<dbReference type="EMBL" id="JAPQKT010000009">
    <property type="protein sequence ID" value="KAJ5221177.1"/>
    <property type="molecule type" value="Genomic_DNA"/>
</dbReference>